<protein>
    <submittedName>
        <fullName evidence="1">Uncharacterized protein</fullName>
    </submittedName>
</protein>
<dbReference type="NCBIfam" id="NF047558">
    <property type="entry name" value="TPR_END_plus"/>
    <property type="match status" value="1"/>
</dbReference>
<keyword evidence="2" id="KW-1185">Reference proteome</keyword>
<comment type="caution">
    <text evidence="1">The sequence shown here is derived from an EMBL/GenBank/DDBJ whole genome shotgun (WGS) entry which is preliminary data.</text>
</comment>
<reference evidence="1 2" key="1">
    <citation type="journal article" date="2024" name="Nat. Commun.">
        <title>Phylogenomics reveals the evolutionary origins of lichenization in chlorophyte algae.</title>
        <authorList>
            <person name="Puginier C."/>
            <person name="Libourel C."/>
            <person name="Otte J."/>
            <person name="Skaloud P."/>
            <person name="Haon M."/>
            <person name="Grisel S."/>
            <person name="Petersen M."/>
            <person name="Berrin J.G."/>
            <person name="Delaux P.M."/>
            <person name="Dal Grande F."/>
            <person name="Keller J."/>
        </authorList>
    </citation>
    <scope>NUCLEOTIDE SEQUENCE [LARGE SCALE GENOMIC DNA]</scope>
    <source>
        <strain evidence="1 2">SAG 2036</strain>
    </source>
</reference>
<evidence type="ECO:0000313" key="2">
    <source>
        <dbReference type="Proteomes" id="UP001465755"/>
    </source>
</evidence>
<dbReference type="Proteomes" id="UP001465755">
    <property type="component" value="Unassembled WGS sequence"/>
</dbReference>
<dbReference type="InterPro" id="IPR011990">
    <property type="entry name" value="TPR-like_helical_dom_sf"/>
</dbReference>
<accession>A0AAW1NZR1</accession>
<gene>
    <name evidence="1" type="ORF">WJX73_002132</name>
</gene>
<name>A0AAW1NZR1_9CHLO</name>
<organism evidence="1 2">
    <name type="scientific">Symbiochloris irregularis</name>
    <dbReference type="NCBI Taxonomy" id="706552"/>
    <lineage>
        <taxon>Eukaryota</taxon>
        <taxon>Viridiplantae</taxon>
        <taxon>Chlorophyta</taxon>
        <taxon>core chlorophytes</taxon>
        <taxon>Trebouxiophyceae</taxon>
        <taxon>Trebouxiales</taxon>
        <taxon>Trebouxiaceae</taxon>
        <taxon>Symbiochloris</taxon>
    </lineage>
</organism>
<dbReference type="AlphaFoldDB" id="A0AAW1NZR1"/>
<dbReference type="Gene3D" id="1.25.40.10">
    <property type="entry name" value="Tetratricopeptide repeat domain"/>
    <property type="match status" value="1"/>
</dbReference>
<dbReference type="SUPFAM" id="SSF48452">
    <property type="entry name" value="TPR-like"/>
    <property type="match status" value="1"/>
</dbReference>
<sequence>MSAAHSLHQHLCTEVPVRPPCCRKLAHTRAATRPSHAAQNCSQKAQSLRCRAAQQDTAVSEGRSESNLKALIADCDSSREAIAAGQKVFADGNYEDAIELFEKGMDGSLPGTGTKRFRDKPPLPSVGEKQAALYNLACCYSQLGDVQTGLTALAGCLENGYRDVDQVRSDPDLEELRKDPRFEGLIKRLVPLAGSGILGRLMNNLTGETPHQEHFVHSSVRAQMSDEDRQPRIKLTDPRLHLILDHHVIQHLSVEALGSLACTCKSLRTLLQSEQRTTLTKLGPQHPVLHQPLPSRQALRDAVQQYTHAGINMKTGSYAESAETLVGQALRFSPDCSMVAVSQAMTEYQASISVYQISNVSLKLVMTKSFGDSISDRAWARDGKSLVIAHGLWDDDDVHPEDLAMTCDRDLLGKWDLYAQKMEQLDPAKDLDQLC</sequence>
<dbReference type="EMBL" id="JALJOQ010000095">
    <property type="protein sequence ID" value="KAK9798892.1"/>
    <property type="molecule type" value="Genomic_DNA"/>
</dbReference>
<proteinExistence type="predicted"/>
<evidence type="ECO:0000313" key="1">
    <source>
        <dbReference type="EMBL" id="KAK9798892.1"/>
    </source>
</evidence>